<feature type="transmembrane region" description="Helical" evidence="1">
    <location>
        <begin position="89"/>
        <end position="110"/>
    </location>
</feature>
<accession>A0A1I1S1H8</accession>
<feature type="transmembrane region" description="Helical" evidence="1">
    <location>
        <begin position="135"/>
        <end position="158"/>
    </location>
</feature>
<reference evidence="3" key="1">
    <citation type="submission" date="2016-10" db="EMBL/GenBank/DDBJ databases">
        <authorList>
            <person name="Varghese N."/>
            <person name="Submissions S."/>
        </authorList>
    </citation>
    <scope>NUCLEOTIDE SEQUENCE [LARGE SCALE GENOMIC DNA]</scope>
    <source>
        <strain evidence="3">DSM 45962</strain>
    </source>
</reference>
<proteinExistence type="predicted"/>
<dbReference type="STRING" id="1225127.SAMN05661030_3216"/>
<organism evidence="2 3">
    <name type="scientific">Klenkia taihuensis</name>
    <dbReference type="NCBI Taxonomy" id="1225127"/>
    <lineage>
        <taxon>Bacteria</taxon>
        <taxon>Bacillati</taxon>
        <taxon>Actinomycetota</taxon>
        <taxon>Actinomycetes</taxon>
        <taxon>Geodermatophilales</taxon>
        <taxon>Geodermatophilaceae</taxon>
        <taxon>Klenkia</taxon>
    </lineage>
</organism>
<feature type="transmembrane region" description="Helical" evidence="1">
    <location>
        <begin position="16"/>
        <end position="38"/>
    </location>
</feature>
<sequence>MSTVTGPVAVREPVRLPMAVVLVLVLAGLAVAAGVGLLTDVPAALLWPGLCLLAALVFGAVFVLGAITVSGFAAGAATAGVAALEPGHLPLVLAGTAGAALLCGVAPAWARVEAWQAARSAGPAAPAPRWRTDRVVAAFLVLAFPPVFVTGAVAFVSWTATR</sequence>
<dbReference type="AlphaFoldDB" id="A0A1I1S1H8"/>
<protein>
    <submittedName>
        <fullName evidence="2">Uncharacterized protein</fullName>
    </submittedName>
</protein>
<dbReference type="RefSeq" id="WP_091561518.1">
    <property type="nucleotide sequence ID" value="NZ_BNAC01000005.1"/>
</dbReference>
<evidence type="ECO:0000313" key="2">
    <source>
        <dbReference type="EMBL" id="SFD40359.1"/>
    </source>
</evidence>
<keyword evidence="1" id="KW-0812">Transmembrane</keyword>
<gene>
    <name evidence="2" type="ORF">SAMN05661030_3216</name>
</gene>
<keyword evidence="3" id="KW-1185">Reference proteome</keyword>
<dbReference type="EMBL" id="FOMD01000004">
    <property type="protein sequence ID" value="SFD40359.1"/>
    <property type="molecule type" value="Genomic_DNA"/>
</dbReference>
<feature type="transmembrane region" description="Helical" evidence="1">
    <location>
        <begin position="50"/>
        <end position="77"/>
    </location>
</feature>
<evidence type="ECO:0000313" key="3">
    <source>
        <dbReference type="Proteomes" id="UP000199022"/>
    </source>
</evidence>
<evidence type="ECO:0000256" key="1">
    <source>
        <dbReference type="SAM" id="Phobius"/>
    </source>
</evidence>
<name>A0A1I1S1H8_9ACTN</name>
<dbReference type="Proteomes" id="UP000199022">
    <property type="component" value="Unassembled WGS sequence"/>
</dbReference>
<keyword evidence="1" id="KW-1133">Transmembrane helix</keyword>
<keyword evidence="1" id="KW-0472">Membrane</keyword>